<feature type="non-terminal residue" evidence="2">
    <location>
        <position position="1"/>
    </location>
</feature>
<dbReference type="GO" id="GO:0005829">
    <property type="term" value="C:cytosol"/>
    <property type="evidence" value="ECO:0007669"/>
    <property type="project" value="TreeGrafter"/>
</dbReference>
<gene>
    <name evidence="2" type="ORF">FC694_27465</name>
</gene>
<proteinExistence type="predicted"/>
<dbReference type="GO" id="GO:0047527">
    <property type="term" value="F:2,3-dihydroxybenzoate-serine ligase activity"/>
    <property type="evidence" value="ECO:0007669"/>
    <property type="project" value="TreeGrafter"/>
</dbReference>
<comment type="caution">
    <text evidence="2">The sequence shown here is derived from an EMBL/GenBank/DDBJ whole genome shotgun (WGS) entry which is preliminary data.</text>
</comment>
<reference evidence="2 3" key="1">
    <citation type="journal article" date="2019" name="Environ. Microbiol.">
        <title>An active ?-lactamase is a part of an orchestrated cell wall stress resistance network of Bacillus subtilis and related rhizosphere species.</title>
        <authorList>
            <person name="Bucher T."/>
            <person name="Keren-Paz A."/>
            <person name="Hausser J."/>
            <person name="Olender T."/>
            <person name="Cytryn E."/>
            <person name="Kolodkin-Gal I."/>
        </authorList>
    </citation>
    <scope>NUCLEOTIDE SEQUENCE [LARGE SCALE GENOMIC DNA]</scope>
    <source>
        <strain evidence="2 3">I71</strain>
    </source>
</reference>
<feature type="non-terminal residue" evidence="2">
    <location>
        <position position="196"/>
    </location>
</feature>
<dbReference type="SUPFAM" id="SSF52777">
    <property type="entry name" value="CoA-dependent acyltransferases"/>
    <property type="match status" value="1"/>
</dbReference>
<dbReference type="RefSeq" id="WP_241675955.1">
    <property type="nucleotide sequence ID" value="NZ_SZOM01000328.1"/>
</dbReference>
<accession>A0A4U2MG20</accession>
<dbReference type="InterPro" id="IPR001242">
    <property type="entry name" value="Condensation_dom"/>
</dbReference>
<dbReference type="GO" id="GO:0031177">
    <property type="term" value="F:phosphopantetheine binding"/>
    <property type="evidence" value="ECO:0007669"/>
    <property type="project" value="TreeGrafter"/>
</dbReference>
<dbReference type="Gene3D" id="3.30.559.10">
    <property type="entry name" value="Chloramphenicol acetyltransferase-like domain"/>
    <property type="match status" value="1"/>
</dbReference>
<organism evidence="2 3">
    <name type="scientific">Bacillus wiedmannii</name>
    <dbReference type="NCBI Taxonomy" id="1890302"/>
    <lineage>
        <taxon>Bacteria</taxon>
        <taxon>Bacillati</taxon>
        <taxon>Bacillota</taxon>
        <taxon>Bacilli</taxon>
        <taxon>Bacillales</taxon>
        <taxon>Bacillaceae</taxon>
        <taxon>Bacillus</taxon>
        <taxon>Bacillus cereus group</taxon>
    </lineage>
</organism>
<dbReference type="InterPro" id="IPR023213">
    <property type="entry name" value="CAT-like_dom_sf"/>
</dbReference>
<dbReference type="GO" id="GO:0009239">
    <property type="term" value="P:enterobactin biosynthetic process"/>
    <property type="evidence" value="ECO:0007669"/>
    <property type="project" value="TreeGrafter"/>
</dbReference>
<dbReference type="AlphaFoldDB" id="A0A4U2MG20"/>
<evidence type="ECO:0000313" key="2">
    <source>
        <dbReference type="EMBL" id="TKH09825.1"/>
    </source>
</evidence>
<dbReference type="GO" id="GO:0043041">
    <property type="term" value="P:amino acid activation for nonribosomal peptide biosynthetic process"/>
    <property type="evidence" value="ECO:0007669"/>
    <property type="project" value="TreeGrafter"/>
</dbReference>
<dbReference type="Pfam" id="PF00668">
    <property type="entry name" value="Condensation"/>
    <property type="match status" value="1"/>
</dbReference>
<dbReference type="Proteomes" id="UP000306037">
    <property type="component" value="Unassembled WGS sequence"/>
</dbReference>
<name>A0A4U2MG20_9BACI</name>
<sequence>VDQLRKEDKKREIAPLVPMKREEAIPLSYAQKRLWFIDQLMPHSAIYNIHAACRLTGKWSIEALEAGWNQLLERHESLRTIILEQVGEPFQQVQSHVFRHIPQTNLTDLSLKDREREMKRLIQNEAEEPFHFGQGPLIRTRILKVDREEWILICTMHHIISDGWSMGILLEEWMAFYEGALSGKPAELKELSIQYA</sequence>
<dbReference type="EMBL" id="SZOM01000328">
    <property type="protein sequence ID" value="TKH09825.1"/>
    <property type="molecule type" value="Genomic_DNA"/>
</dbReference>
<dbReference type="GO" id="GO:0009366">
    <property type="term" value="C:enterobactin synthetase complex"/>
    <property type="evidence" value="ECO:0007669"/>
    <property type="project" value="TreeGrafter"/>
</dbReference>
<evidence type="ECO:0000259" key="1">
    <source>
        <dbReference type="Pfam" id="PF00668"/>
    </source>
</evidence>
<evidence type="ECO:0000313" key="3">
    <source>
        <dbReference type="Proteomes" id="UP000306037"/>
    </source>
</evidence>
<dbReference type="GO" id="GO:0008610">
    <property type="term" value="P:lipid biosynthetic process"/>
    <property type="evidence" value="ECO:0007669"/>
    <property type="project" value="UniProtKB-ARBA"/>
</dbReference>
<dbReference type="PANTHER" id="PTHR45527">
    <property type="entry name" value="NONRIBOSOMAL PEPTIDE SYNTHETASE"/>
    <property type="match status" value="1"/>
</dbReference>
<feature type="domain" description="Condensation" evidence="1">
    <location>
        <begin position="22"/>
        <end position="192"/>
    </location>
</feature>
<dbReference type="PANTHER" id="PTHR45527:SF1">
    <property type="entry name" value="FATTY ACID SYNTHASE"/>
    <property type="match status" value="1"/>
</dbReference>
<protein>
    <recommendedName>
        <fullName evidence="1">Condensation domain-containing protein</fullName>
    </recommendedName>
</protein>